<gene>
    <name evidence="13" type="ORF">R5R35_001656</name>
</gene>
<feature type="domain" description="A to I editase" evidence="12">
    <location>
        <begin position="73"/>
        <end position="485"/>
    </location>
</feature>
<dbReference type="PANTHER" id="PTHR46516">
    <property type="entry name" value="TRNA-SPECIFIC ADENOSINE DEAMINASE 1"/>
    <property type="match status" value="1"/>
</dbReference>
<comment type="cofactor">
    <cofactor evidence="5">
        <name>1D-myo-inositol hexakisphosphate</name>
        <dbReference type="ChEBI" id="CHEBI:58130"/>
    </cofactor>
</comment>
<evidence type="ECO:0000256" key="11">
    <source>
        <dbReference type="ARBA" id="ARBA00047635"/>
    </source>
</evidence>
<protein>
    <recommendedName>
        <fullName evidence="9">tRNA-specific adenosine deaminase 1</fullName>
        <ecNumber evidence="8">3.5.4.34</ecNumber>
    </recommendedName>
    <alternativeName>
        <fullName evidence="10">tRNA-specific adenosine-37 deaminase</fullName>
    </alternativeName>
</protein>
<keyword evidence="3" id="KW-0378">Hydrolase</keyword>
<keyword evidence="1" id="KW-0819">tRNA processing</keyword>
<dbReference type="GO" id="GO:0046872">
    <property type="term" value="F:metal ion binding"/>
    <property type="evidence" value="ECO:0007669"/>
    <property type="project" value="UniProtKB-KW"/>
</dbReference>
<dbReference type="GO" id="GO:0003723">
    <property type="term" value="F:RNA binding"/>
    <property type="evidence" value="ECO:0007669"/>
    <property type="project" value="InterPro"/>
</dbReference>
<organism evidence="13 14">
    <name type="scientific">Gryllus longicercus</name>
    <dbReference type="NCBI Taxonomy" id="2509291"/>
    <lineage>
        <taxon>Eukaryota</taxon>
        <taxon>Metazoa</taxon>
        <taxon>Ecdysozoa</taxon>
        <taxon>Arthropoda</taxon>
        <taxon>Hexapoda</taxon>
        <taxon>Insecta</taxon>
        <taxon>Pterygota</taxon>
        <taxon>Neoptera</taxon>
        <taxon>Polyneoptera</taxon>
        <taxon>Orthoptera</taxon>
        <taxon>Ensifera</taxon>
        <taxon>Gryllidea</taxon>
        <taxon>Grylloidea</taxon>
        <taxon>Gryllidae</taxon>
        <taxon>Gryllinae</taxon>
        <taxon>Gryllus</taxon>
    </lineage>
</organism>
<dbReference type="PROSITE" id="PS50141">
    <property type="entry name" value="A_DEAMIN_EDITASE"/>
    <property type="match status" value="1"/>
</dbReference>
<evidence type="ECO:0000256" key="10">
    <source>
        <dbReference type="ARBA" id="ARBA00041760"/>
    </source>
</evidence>
<keyword evidence="14" id="KW-1185">Reference proteome</keyword>
<evidence type="ECO:0000256" key="3">
    <source>
        <dbReference type="ARBA" id="ARBA00022801"/>
    </source>
</evidence>
<dbReference type="GO" id="GO:0043829">
    <property type="term" value="F:tRNA-specific adenosine-37 deaminase activity"/>
    <property type="evidence" value="ECO:0007669"/>
    <property type="project" value="UniProtKB-EC"/>
</dbReference>
<evidence type="ECO:0000256" key="4">
    <source>
        <dbReference type="ARBA" id="ARBA00022833"/>
    </source>
</evidence>
<evidence type="ECO:0000256" key="1">
    <source>
        <dbReference type="ARBA" id="ARBA00022694"/>
    </source>
</evidence>
<comment type="function">
    <text evidence="6">Specifically deaminates adenosine-37 to inosine in tRNA-Ala.</text>
</comment>
<dbReference type="PANTHER" id="PTHR46516:SF1">
    <property type="entry name" value="TRNA-SPECIFIC ADENOSINE DEAMINASE 1"/>
    <property type="match status" value="1"/>
</dbReference>
<evidence type="ECO:0000256" key="7">
    <source>
        <dbReference type="ARBA" id="ARBA00038326"/>
    </source>
</evidence>
<evidence type="ECO:0000313" key="13">
    <source>
        <dbReference type="EMBL" id="KAK7866916.1"/>
    </source>
</evidence>
<dbReference type="AlphaFoldDB" id="A0AAN9VP13"/>
<evidence type="ECO:0000313" key="14">
    <source>
        <dbReference type="Proteomes" id="UP001378592"/>
    </source>
</evidence>
<evidence type="ECO:0000256" key="8">
    <source>
        <dbReference type="ARBA" id="ARBA00038940"/>
    </source>
</evidence>
<dbReference type="Pfam" id="PF02137">
    <property type="entry name" value="A_deamin"/>
    <property type="match status" value="1"/>
</dbReference>
<sequence>MASEVIVMASNKAKNTKLADRIADLCFQKYNELPKKGKPNKFEWTYMAGIVKVEGWQRGGGYDVDSLRMEVVSLGTGSKCIGQSKLSCNGDILNDSHAEVMARRGFLRYLYEQMYEHRMLNSHIFEGTTCEGKCILKQNITFHFFITHTPCGDASIFPKAIMYEEGPGNCLKGSESVANENSNVSAETGSSAGTAFGDLICETLSTGPYESCKRRSDSYKNSQEVKRLKMDDQGNKMGDPDKDLSMQHYYDNDIHRTGGKCLRNEERQDSHLPGSAYHTVGAVRTKPGRGDPTLSVSCSDKLARWNAVGVQGALLAQLLDRPIYFQTIVIAGGVPFSETAMFRAVRGRLQKHANCLKDPFIVASPLLLQSTVPFIDARIKDKNPCPSSIVWCHVKERDLEVAVGGKKQGFTKKATQTISGRLSICKKELFKQYFHVMHLFKVRHLLIPLTSNQVLDDDQVDEMTYLTAKNKARDYQDAWRTIRAAAFPAWSSKCSALLLFTPEDKAPTVLNLQTLQRYRRV</sequence>
<comment type="catalytic activity">
    <reaction evidence="11">
        <text>adenosine(37) in tRNA(Ala) + H2O + H(+) = inosine(37) in tRNA(Ala) + NH4(+)</text>
        <dbReference type="Rhea" id="RHEA:50968"/>
        <dbReference type="Rhea" id="RHEA-COMP:12855"/>
        <dbReference type="Rhea" id="RHEA-COMP:12856"/>
        <dbReference type="ChEBI" id="CHEBI:15377"/>
        <dbReference type="ChEBI" id="CHEBI:15378"/>
        <dbReference type="ChEBI" id="CHEBI:28938"/>
        <dbReference type="ChEBI" id="CHEBI:74411"/>
        <dbReference type="ChEBI" id="CHEBI:82852"/>
        <dbReference type="EC" id="3.5.4.34"/>
    </reaction>
</comment>
<proteinExistence type="inferred from homology"/>
<evidence type="ECO:0000259" key="12">
    <source>
        <dbReference type="PROSITE" id="PS50141"/>
    </source>
</evidence>
<keyword evidence="4" id="KW-0862">Zinc</keyword>
<name>A0AAN9VP13_9ORTH</name>
<comment type="caution">
    <text evidence="13">The sequence shown here is derived from an EMBL/GenBank/DDBJ whole genome shotgun (WGS) entry which is preliminary data.</text>
</comment>
<dbReference type="EMBL" id="JAZDUA010000133">
    <property type="protein sequence ID" value="KAK7866916.1"/>
    <property type="molecule type" value="Genomic_DNA"/>
</dbReference>
<evidence type="ECO:0000256" key="5">
    <source>
        <dbReference type="ARBA" id="ARBA00037026"/>
    </source>
</evidence>
<accession>A0AAN9VP13</accession>
<dbReference type="Proteomes" id="UP001378592">
    <property type="component" value="Unassembled WGS sequence"/>
</dbReference>
<dbReference type="SMART" id="SM00552">
    <property type="entry name" value="ADEAMc"/>
    <property type="match status" value="1"/>
</dbReference>
<evidence type="ECO:0000256" key="9">
    <source>
        <dbReference type="ARBA" id="ARBA00040502"/>
    </source>
</evidence>
<dbReference type="EC" id="3.5.4.34" evidence="8"/>
<reference evidence="13 14" key="1">
    <citation type="submission" date="2024-03" db="EMBL/GenBank/DDBJ databases">
        <title>The genome assembly and annotation of the cricket Gryllus longicercus Weissman &amp; Gray.</title>
        <authorList>
            <person name="Szrajer S."/>
            <person name="Gray D."/>
            <person name="Ylla G."/>
        </authorList>
    </citation>
    <scope>NUCLEOTIDE SEQUENCE [LARGE SCALE GENOMIC DNA]</scope>
    <source>
        <strain evidence="13">DAG 2021-001</strain>
        <tissue evidence="13">Whole body minus gut</tissue>
    </source>
</reference>
<comment type="similarity">
    <text evidence="7">Belongs to the ADAT1 family.</text>
</comment>
<dbReference type="InterPro" id="IPR002466">
    <property type="entry name" value="A_deamin"/>
</dbReference>
<evidence type="ECO:0000256" key="6">
    <source>
        <dbReference type="ARBA" id="ARBA00037784"/>
    </source>
</evidence>
<evidence type="ECO:0000256" key="2">
    <source>
        <dbReference type="ARBA" id="ARBA00022723"/>
    </source>
</evidence>
<keyword evidence="2" id="KW-0479">Metal-binding</keyword>
<dbReference type="GO" id="GO:0008033">
    <property type="term" value="P:tRNA processing"/>
    <property type="evidence" value="ECO:0007669"/>
    <property type="project" value="UniProtKB-KW"/>
</dbReference>